<reference evidence="1 2" key="1">
    <citation type="submission" date="2020-12" db="EMBL/GenBank/DDBJ databases">
        <title>Microbacterium sp. HY060.</title>
        <authorList>
            <person name="Zhou J."/>
        </authorList>
    </citation>
    <scope>NUCLEOTIDE SEQUENCE [LARGE SCALE GENOMIC DNA]</scope>
    <source>
        <strain evidence="1 2">HY60</strain>
    </source>
</reference>
<name>A0ABX6YHW4_9MICO</name>
<accession>A0ABX6YHW4</accession>
<dbReference type="Proteomes" id="UP000662814">
    <property type="component" value="Chromosome"/>
</dbReference>
<evidence type="ECO:0000313" key="1">
    <source>
        <dbReference type="EMBL" id="QPZ38194.1"/>
    </source>
</evidence>
<gene>
    <name evidence="1" type="ORF">HCR76_15625</name>
</gene>
<sequence>MRQSQTAVLERGITLDDVIHTEPFETAWASEARWFVHFLDPEAAGTVAVQAQVSPNGIQWVDHESDAVTIDAPHLGTGTIRDFGGWLRFTITGDTSPLIKVVLALKE</sequence>
<keyword evidence="2" id="KW-1185">Reference proteome</keyword>
<protein>
    <submittedName>
        <fullName evidence="1">Uncharacterized protein</fullName>
    </submittedName>
</protein>
<dbReference type="RefSeq" id="WP_166987186.1">
    <property type="nucleotide sequence ID" value="NZ_CP061169.1"/>
</dbReference>
<organism evidence="1 2">
    <name type="scientific">Paramicrobacterium chengjingii</name>
    <dbReference type="NCBI Taxonomy" id="2769067"/>
    <lineage>
        <taxon>Bacteria</taxon>
        <taxon>Bacillati</taxon>
        <taxon>Actinomycetota</taxon>
        <taxon>Actinomycetes</taxon>
        <taxon>Micrococcales</taxon>
        <taxon>Microbacteriaceae</taxon>
        <taxon>Paramicrobacterium</taxon>
    </lineage>
</organism>
<proteinExistence type="predicted"/>
<evidence type="ECO:0000313" key="2">
    <source>
        <dbReference type="Proteomes" id="UP000662814"/>
    </source>
</evidence>
<dbReference type="EMBL" id="CP061169">
    <property type="protein sequence ID" value="QPZ38194.1"/>
    <property type="molecule type" value="Genomic_DNA"/>
</dbReference>